<dbReference type="PANTHER" id="PTHR33768:SF7">
    <property type="entry name" value="CFAP97 DOMAIN CONTAINING 2"/>
    <property type="match status" value="1"/>
</dbReference>
<feature type="non-terminal residue" evidence="2">
    <location>
        <position position="1"/>
    </location>
</feature>
<dbReference type="InterPro" id="IPR038792">
    <property type="entry name" value="CFAP97D1/2"/>
</dbReference>
<proteinExistence type="inferred from homology"/>
<gene>
    <name evidence="2" type="ORF">P4O66_008165</name>
</gene>
<dbReference type="InterPro" id="IPR029488">
    <property type="entry name" value="Hmw/CFAP97"/>
</dbReference>
<protein>
    <submittedName>
        <fullName evidence="2">Uncharacterized protein</fullName>
    </submittedName>
</protein>
<keyword evidence="3" id="KW-1185">Reference proteome</keyword>
<comment type="caution">
    <text evidence="2">The sequence shown here is derived from an EMBL/GenBank/DDBJ whole genome shotgun (WGS) entry which is preliminary data.</text>
</comment>
<dbReference type="EMBL" id="JAROKS010000013">
    <property type="protein sequence ID" value="KAK1797813.1"/>
    <property type="molecule type" value="Genomic_DNA"/>
</dbReference>
<reference evidence="2" key="1">
    <citation type="submission" date="2023-03" db="EMBL/GenBank/DDBJ databases">
        <title>Electrophorus voltai genome.</title>
        <authorList>
            <person name="Bian C."/>
        </authorList>
    </citation>
    <scope>NUCLEOTIDE SEQUENCE</scope>
    <source>
        <strain evidence="2">CB-2022</strain>
        <tissue evidence="2">Muscle</tissue>
    </source>
</reference>
<organism evidence="2 3">
    <name type="scientific">Electrophorus voltai</name>
    <dbReference type="NCBI Taxonomy" id="2609070"/>
    <lineage>
        <taxon>Eukaryota</taxon>
        <taxon>Metazoa</taxon>
        <taxon>Chordata</taxon>
        <taxon>Craniata</taxon>
        <taxon>Vertebrata</taxon>
        <taxon>Euteleostomi</taxon>
        <taxon>Actinopterygii</taxon>
        <taxon>Neopterygii</taxon>
        <taxon>Teleostei</taxon>
        <taxon>Ostariophysi</taxon>
        <taxon>Gymnotiformes</taxon>
        <taxon>Gymnotoidei</taxon>
        <taxon>Gymnotidae</taxon>
        <taxon>Electrophorus</taxon>
    </lineage>
</organism>
<evidence type="ECO:0000313" key="3">
    <source>
        <dbReference type="Proteomes" id="UP001239994"/>
    </source>
</evidence>
<dbReference type="PANTHER" id="PTHR33768">
    <property type="entry name" value="MIP11318P"/>
    <property type="match status" value="1"/>
</dbReference>
<dbReference type="AlphaFoldDB" id="A0AAD8ZGV8"/>
<sequence length="98" mass="11657">MPQLIYQPLLPCASKHLQYKWDRSCYNMHREKVKSAKATINSSPPETYGHLLVKRKTKKMEEERLSKIQRENHMLLDKISHIMRTTGRIDSRNDYVSK</sequence>
<dbReference type="Pfam" id="PF13879">
    <property type="entry name" value="Hmw_CFAP97"/>
    <property type="match status" value="1"/>
</dbReference>
<evidence type="ECO:0000256" key="1">
    <source>
        <dbReference type="ARBA" id="ARBA00008315"/>
    </source>
</evidence>
<comment type="similarity">
    <text evidence="1">Belongs to the CFAP97 family.</text>
</comment>
<dbReference type="Proteomes" id="UP001239994">
    <property type="component" value="Unassembled WGS sequence"/>
</dbReference>
<name>A0AAD8ZGV8_9TELE</name>
<evidence type="ECO:0000313" key="2">
    <source>
        <dbReference type="EMBL" id="KAK1797813.1"/>
    </source>
</evidence>
<accession>A0AAD8ZGV8</accession>